<protein>
    <submittedName>
        <fullName evidence="1">Uncharacterized protein</fullName>
    </submittedName>
</protein>
<dbReference type="EMBL" id="BJON01000014">
    <property type="protein sequence ID" value="GED69796.1"/>
    <property type="molecule type" value="Genomic_DNA"/>
</dbReference>
<accession>A0ABQ0TPN5</accession>
<organism evidence="1 2">
    <name type="scientific">Brevibacillus reuszeri</name>
    <dbReference type="NCBI Taxonomy" id="54915"/>
    <lineage>
        <taxon>Bacteria</taxon>
        <taxon>Bacillati</taxon>
        <taxon>Bacillota</taxon>
        <taxon>Bacilli</taxon>
        <taxon>Bacillales</taxon>
        <taxon>Paenibacillaceae</taxon>
        <taxon>Brevibacillus</taxon>
    </lineage>
</organism>
<evidence type="ECO:0000313" key="1">
    <source>
        <dbReference type="EMBL" id="GED69796.1"/>
    </source>
</evidence>
<keyword evidence="2" id="KW-1185">Reference proteome</keyword>
<name>A0ABQ0TPN5_9BACL</name>
<proteinExistence type="predicted"/>
<evidence type="ECO:0000313" key="2">
    <source>
        <dbReference type="Proteomes" id="UP000319578"/>
    </source>
</evidence>
<comment type="caution">
    <text evidence="1">The sequence shown here is derived from an EMBL/GenBank/DDBJ whole genome shotgun (WGS) entry which is preliminary data.</text>
</comment>
<sequence length="110" mass="11723">MPNAWEAAKPAITIPDTLAVFAAGNRAGIEAQTCGAVNAALTPAKKRNKNIVQNPVAKPHKMVEIEKQTMPENITFLRSHPSESGPAIRANMAYPNAYAPTIQPAYSVGI</sequence>
<gene>
    <name evidence="1" type="ORF">BRE01_34980</name>
</gene>
<dbReference type="Proteomes" id="UP000319578">
    <property type="component" value="Unassembled WGS sequence"/>
</dbReference>
<reference evidence="1 2" key="1">
    <citation type="submission" date="2019-06" db="EMBL/GenBank/DDBJ databases">
        <title>Whole genome shotgun sequence of Brevibacillus reuszeri NBRC 15719.</title>
        <authorList>
            <person name="Hosoyama A."/>
            <person name="Uohara A."/>
            <person name="Ohji S."/>
            <person name="Ichikawa N."/>
        </authorList>
    </citation>
    <scope>NUCLEOTIDE SEQUENCE [LARGE SCALE GENOMIC DNA]</scope>
    <source>
        <strain evidence="1 2">NBRC 15719</strain>
    </source>
</reference>